<accession>A0ABS4TA32</accession>
<name>A0ABS4TA32_9PSEU</name>
<evidence type="ECO:0008006" key="3">
    <source>
        <dbReference type="Google" id="ProtNLM"/>
    </source>
</evidence>
<gene>
    <name evidence="1" type="ORF">JOF56_001665</name>
</gene>
<proteinExistence type="predicted"/>
<evidence type="ECO:0000313" key="1">
    <source>
        <dbReference type="EMBL" id="MBP2321280.1"/>
    </source>
</evidence>
<comment type="caution">
    <text evidence="1">The sequence shown here is derived from an EMBL/GenBank/DDBJ whole genome shotgun (WGS) entry which is preliminary data.</text>
</comment>
<keyword evidence="2" id="KW-1185">Reference proteome</keyword>
<dbReference type="Proteomes" id="UP001519332">
    <property type="component" value="Unassembled WGS sequence"/>
</dbReference>
<dbReference type="EMBL" id="JAGINW010000001">
    <property type="protein sequence ID" value="MBP2321280.1"/>
    <property type="molecule type" value="Genomic_DNA"/>
</dbReference>
<sequence>MAPPKTTSTSIAKDDPCTLLTSAEASSLGFGAGKIKNVPGGLKQCEWRTDKAGEGVGVGYGRNPLDVLKGQEVEVGRHKAVKLPPDPVSGGCNVAVGLPDSTTLILVGTSGNGNDEAVCPLVIQVAKTIDPKLP</sequence>
<protein>
    <recommendedName>
        <fullName evidence="3">DUF3558 domain-containing protein</fullName>
    </recommendedName>
</protein>
<reference evidence="1 2" key="1">
    <citation type="submission" date="2021-03" db="EMBL/GenBank/DDBJ databases">
        <title>Sequencing the genomes of 1000 actinobacteria strains.</title>
        <authorList>
            <person name="Klenk H.-P."/>
        </authorList>
    </citation>
    <scope>NUCLEOTIDE SEQUENCE [LARGE SCALE GENOMIC DNA]</scope>
    <source>
        <strain evidence="1 2">DSM 46670</strain>
    </source>
</reference>
<dbReference type="Pfam" id="PF12079">
    <property type="entry name" value="DUF3558"/>
    <property type="match status" value="1"/>
</dbReference>
<dbReference type="InterPro" id="IPR024520">
    <property type="entry name" value="DUF3558"/>
</dbReference>
<evidence type="ECO:0000313" key="2">
    <source>
        <dbReference type="Proteomes" id="UP001519332"/>
    </source>
</evidence>
<organism evidence="1 2">
    <name type="scientific">Kibdelosporangium banguiense</name>
    <dbReference type="NCBI Taxonomy" id="1365924"/>
    <lineage>
        <taxon>Bacteria</taxon>
        <taxon>Bacillati</taxon>
        <taxon>Actinomycetota</taxon>
        <taxon>Actinomycetes</taxon>
        <taxon>Pseudonocardiales</taxon>
        <taxon>Pseudonocardiaceae</taxon>
        <taxon>Kibdelosporangium</taxon>
    </lineage>
</organism>